<dbReference type="EMBL" id="JAGFBR010000008">
    <property type="protein sequence ID" value="KAH0462934.1"/>
    <property type="molecule type" value="Genomic_DNA"/>
</dbReference>
<keyword evidence="3" id="KW-1185">Reference proteome</keyword>
<evidence type="ECO:0000313" key="2">
    <source>
        <dbReference type="EMBL" id="KAH0462934.1"/>
    </source>
</evidence>
<feature type="compositionally biased region" description="Basic and acidic residues" evidence="1">
    <location>
        <begin position="65"/>
        <end position="79"/>
    </location>
</feature>
<reference evidence="2 3" key="1">
    <citation type="journal article" date="2021" name="Hortic Res">
        <title>Chromosome-scale assembly of the Dendrobium chrysotoxum genome enhances the understanding of orchid evolution.</title>
        <authorList>
            <person name="Zhang Y."/>
            <person name="Zhang G.Q."/>
            <person name="Zhang D."/>
            <person name="Liu X.D."/>
            <person name="Xu X.Y."/>
            <person name="Sun W.H."/>
            <person name="Yu X."/>
            <person name="Zhu X."/>
            <person name="Wang Z.W."/>
            <person name="Zhao X."/>
            <person name="Zhong W.Y."/>
            <person name="Chen H."/>
            <person name="Yin W.L."/>
            <person name="Huang T."/>
            <person name="Niu S.C."/>
            <person name="Liu Z.J."/>
        </authorList>
    </citation>
    <scope>NUCLEOTIDE SEQUENCE [LARGE SCALE GENOMIC DNA]</scope>
    <source>
        <strain evidence="2">Lindl</strain>
    </source>
</reference>
<evidence type="ECO:0000256" key="1">
    <source>
        <dbReference type="SAM" id="MobiDB-lite"/>
    </source>
</evidence>
<sequence length="98" mass="10593">MRPQDGRGHPPSLSISISRGEETYEDSPTNRIGPALESGCHAAARIVVWRSVLSDGPGLSPQERGTGEGESPVRPEPCHRTRHRQRVGLFGNASLIGR</sequence>
<dbReference type="Proteomes" id="UP000775213">
    <property type="component" value="Unassembled WGS sequence"/>
</dbReference>
<comment type="caution">
    <text evidence="2">The sequence shown here is derived from an EMBL/GenBank/DDBJ whole genome shotgun (WGS) entry which is preliminary data.</text>
</comment>
<accession>A0AAV7H572</accession>
<dbReference type="AlphaFoldDB" id="A0AAV7H572"/>
<protein>
    <submittedName>
        <fullName evidence="2">Uncharacterized protein</fullName>
    </submittedName>
</protein>
<proteinExistence type="predicted"/>
<gene>
    <name evidence="2" type="ORF">IEQ34_007516</name>
</gene>
<name>A0AAV7H572_DENCH</name>
<evidence type="ECO:0000313" key="3">
    <source>
        <dbReference type="Proteomes" id="UP000775213"/>
    </source>
</evidence>
<feature type="region of interest" description="Disordered" evidence="1">
    <location>
        <begin position="54"/>
        <end position="85"/>
    </location>
</feature>
<feature type="region of interest" description="Disordered" evidence="1">
    <location>
        <begin position="1"/>
        <end position="35"/>
    </location>
</feature>
<organism evidence="2 3">
    <name type="scientific">Dendrobium chrysotoxum</name>
    <name type="common">Orchid</name>
    <dbReference type="NCBI Taxonomy" id="161865"/>
    <lineage>
        <taxon>Eukaryota</taxon>
        <taxon>Viridiplantae</taxon>
        <taxon>Streptophyta</taxon>
        <taxon>Embryophyta</taxon>
        <taxon>Tracheophyta</taxon>
        <taxon>Spermatophyta</taxon>
        <taxon>Magnoliopsida</taxon>
        <taxon>Liliopsida</taxon>
        <taxon>Asparagales</taxon>
        <taxon>Orchidaceae</taxon>
        <taxon>Epidendroideae</taxon>
        <taxon>Malaxideae</taxon>
        <taxon>Dendrobiinae</taxon>
        <taxon>Dendrobium</taxon>
    </lineage>
</organism>